<gene>
    <name evidence="1" type="ORF">FC86_GL000336</name>
</gene>
<proteinExistence type="predicted"/>
<protein>
    <recommendedName>
        <fullName evidence="3">Sigma-70 family RNA polymerase sigma factor</fullName>
    </recommendedName>
</protein>
<dbReference type="Gene3D" id="1.10.1740.10">
    <property type="match status" value="1"/>
</dbReference>
<organism evidence="1 2">
    <name type="scientific">Holzapfeliella floricola DSM 23037 = JCM 16512</name>
    <dbReference type="NCBI Taxonomy" id="1423744"/>
    <lineage>
        <taxon>Bacteria</taxon>
        <taxon>Bacillati</taxon>
        <taxon>Bacillota</taxon>
        <taxon>Bacilli</taxon>
        <taxon>Lactobacillales</taxon>
        <taxon>Lactobacillaceae</taxon>
        <taxon>Holzapfeliella</taxon>
    </lineage>
</organism>
<dbReference type="PATRIC" id="fig|1423744.4.peg.344"/>
<comment type="caution">
    <text evidence="1">The sequence shown here is derived from an EMBL/GenBank/DDBJ whole genome shotgun (WGS) entry which is preliminary data.</text>
</comment>
<dbReference type="Proteomes" id="UP000051378">
    <property type="component" value="Unassembled WGS sequence"/>
</dbReference>
<reference evidence="1 2" key="1">
    <citation type="journal article" date="2015" name="Genome Announc.">
        <title>Expanding the biotechnology potential of lactobacilli through comparative genomics of 213 strains and associated genera.</title>
        <authorList>
            <person name="Sun Z."/>
            <person name="Harris H.M."/>
            <person name="McCann A."/>
            <person name="Guo C."/>
            <person name="Argimon S."/>
            <person name="Zhang W."/>
            <person name="Yang X."/>
            <person name="Jeffery I.B."/>
            <person name="Cooney J.C."/>
            <person name="Kagawa T.F."/>
            <person name="Liu W."/>
            <person name="Song Y."/>
            <person name="Salvetti E."/>
            <person name="Wrobel A."/>
            <person name="Rasinkangas P."/>
            <person name="Parkhill J."/>
            <person name="Rea M.C."/>
            <person name="O'Sullivan O."/>
            <person name="Ritari J."/>
            <person name="Douillard F.P."/>
            <person name="Paul Ross R."/>
            <person name="Yang R."/>
            <person name="Briner A.E."/>
            <person name="Felis G.E."/>
            <person name="de Vos W.M."/>
            <person name="Barrangou R."/>
            <person name="Klaenhammer T.R."/>
            <person name="Caufield P.W."/>
            <person name="Cui Y."/>
            <person name="Zhang H."/>
            <person name="O'Toole P.W."/>
        </authorList>
    </citation>
    <scope>NUCLEOTIDE SEQUENCE [LARGE SCALE GENOMIC DNA]</scope>
    <source>
        <strain evidence="1 2">DSM 23037</strain>
    </source>
</reference>
<dbReference type="SUPFAM" id="SSF88946">
    <property type="entry name" value="Sigma2 domain of RNA polymerase sigma factors"/>
    <property type="match status" value="1"/>
</dbReference>
<dbReference type="AlphaFoldDB" id="A0A0R2DJE6"/>
<sequence>MKKKTDNELVELACTANDDALNELIIRYQPMINRVKYHYFLRDYDDSDWQQEAMIICYETTKLFKIEKAVKFGGFFKLRLHNHAKSLLRRESAQKRKSQTEAFSYEKSSELGIVPAQVYLEVTLQTLRFVDFEKLDRLVKLLSLLELKALQIILGNISIDSLNEAEQKGLRAAKDRCRKKLAQFLAENESY</sequence>
<accession>A0A0R2DJE6</accession>
<name>A0A0R2DJE6_9LACO</name>
<keyword evidence="2" id="KW-1185">Reference proteome</keyword>
<dbReference type="OrthoDB" id="1767844at2"/>
<dbReference type="STRING" id="1423744.FC86_GL000336"/>
<evidence type="ECO:0000313" key="1">
    <source>
        <dbReference type="EMBL" id="KRN04239.1"/>
    </source>
</evidence>
<evidence type="ECO:0008006" key="3">
    <source>
        <dbReference type="Google" id="ProtNLM"/>
    </source>
</evidence>
<dbReference type="EMBL" id="AYZL01000016">
    <property type="protein sequence ID" value="KRN04239.1"/>
    <property type="molecule type" value="Genomic_DNA"/>
</dbReference>
<evidence type="ECO:0000313" key="2">
    <source>
        <dbReference type="Proteomes" id="UP000051378"/>
    </source>
</evidence>
<dbReference type="RefSeq" id="WP_056974499.1">
    <property type="nucleotide sequence ID" value="NZ_AYZL01000016.1"/>
</dbReference>
<dbReference type="GO" id="GO:0003700">
    <property type="term" value="F:DNA-binding transcription factor activity"/>
    <property type="evidence" value="ECO:0007669"/>
    <property type="project" value="InterPro"/>
</dbReference>
<dbReference type="InterPro" id="IPR013325">
    <property type="entry name" value="RNA_pol_sigma_r2"/>
</dbReference>
<dbReference type="GO" id="GO:0006352">
    <property type="term" value="P:DNA-templated transcription initiation"/>
    <property type="evidence" value="ECO:0007669"/>
    <property type="project" value="InterPro"/>
</dbReference>